<dbReference type="PANTHER" id="PTHR44846:SF16">
    <property type="entry name" value="TRANSCRIPTIONAL REGULATOR PHNF-RELATED"/>
    <property type="match status" value="1"/>
</dbReference>
<evidence type="ECO:0000256" key="2">
    <source>
        <dbReference type="ARBA" id="ARBA00023125"/>
    </source>
</evidence>
<dbReference type="CDD" id="cd07377">
    <property type="entry name" value="WHTH_GntR"/>
    <property type="match status" value="1"/>
</dbReference>
<dbReference type="AlphaFoldDB" id="A0A6B3RTB0"/>
<dbReference type="PROSITE" id="PS50949">
    <property type="entry name" value="HTH_GNTR"/>
    <property type="match status" value="1"/>
</dbReference>
<dbReference type="PANTHER" id="PTHR44846">
    <property type="entry name" value="MANNOSYL-D-GLYCERATE TRANSPORT/METABOLISM SYSTEM REPRESSOR MNGR-RELATED"/>
    <property type="match status" value="1"/>
</dbReference>
<keyword evidence="2" id="KW-0238">DNA-binding</keyword>
<dbReference type="Pfam" id="PF07702">
    <property type="entry name" value="UTRA"/>
    <property type="match status" value="1"/>
</dbReference>
<accession>A0A6B3RTB0</accession>
<feature type="domain" description="HTH gntR-type" evidence="4">
    <location>
        <begin position="11"/>
        <end position="79"/>
    </location>
</feature>
<evidence type="ECO:0000313" key="6">
    <source>
        <dbReference type="Proteomes" id="UP000481421"/>
    </source>
</evidence>
<evidence type="ECO:0000256" key="1">
    <source>
        <dbReference type="ARBA" id="ARBA00023015"/>
    </source>
</evidence>
<dbReference type="Proteomes" id="UP000481421">
    <property type="component" value="Unassembled WGS sequence"/>
</dbReference>
<proteinExistence type="predicted"/>
<protein>
    <submittedName>
        <fullName evidence="5">UTRA domain-containing protein</fullName>
    </submittedName>
</protein>
<organism evidence="5 6">
    <name type="scientific">Pseudotabrizicola algicola</name>
    <dbReference type="NCBI Taxonomy" id="2709381"/>
    <lineage>
        <taxon>Bacteria</taxon>
        <taxon>Pseudomonadati</taxon>
        <taxon>Pseudomonadota</taxon>
        <taxon>Alphaproteobacteria</taxon>
        <taxon>Rhodobacterales</taxon>
        <taxon>Paracoccaceae</taxon>
        <taxon>Pseudotabrizicola</taxon>
    </lineage>
</organism>
<dbReference type="Gene3D" id="3.40.1410.10">
    <property type="entry name" value="Chorismate lyase-like"/>
    <property type="match status" value="1"/>
</dbReference>
<keyword evidence="6" id="KW-1185">Reference proteome</keyword>
<dbReference type="InterPro" id="IPR050679">
    <property type="entry name" value="Bact_HTH_transcr_reg"/>
</dbReference>
<dbReference type="Gene3D" id="1.10.10.10">
    <property type="entry name" value="Winged helix-like DNA-binding domain superfamily/Winged helix DNA-binding domain"/>
    <property type="match status" value="1"/>
</dbReference>
<reference evidence="5 6" key="1">
    <citation type="submission" date="2020-02" db="EMBL/GenBank/DDBJ databases">
        <title>Rhodobacter algicola sp. nov., isolated from microalga culture.</title>
        <authorList>
            <person name="Park C.-Y."/>
        </authorList>
    </citation>
    <scope>NUCLEOTIDE SEQUENCE [LARGE SCALE GENOMIC DNA]</scope>
    <source>
        <strain evidence="5 6">ETT8</strain>
    </source>
</reference>
<dbReference type="InterPro" id="IPR028978">
    <property type="entry name" value="Chorismate_lyase_/UTRA_dom_sf"/>
</dbReference>
<dbReference type="SMART" id="SM00345">
    <property type="entry name" value="HTH_GNTR"/>
    <property type="match status" value="1"/>
</dbReference>
<dbReference type="RefSeq" id="WP_164615360.1">
    <property type="nucleotide sequence ID" value="NZ_JAAIKE010000013.1"/>
</dbReference>
<dbReference type="GO" id="GO:0003677">
    <property type="term" value="F:DNA binding"/>
    <property type="evidence" value="ECO:0007669"/>
    <property type="project" value="UniProtKB-KW"/>
</dbReference>
<dbReference type="PRINTS" id="PR00035">
    <property type="entry name" value="HTHGNTR"/>
</dbReference>
<evidence type="ECO:0000313" key="5">
    <source>
        <dbReference type="EMBL" id="NEX48593.1"/>
    </source>
</evidence>
<dbReference type="SUPFAM" id="SSF64288">
    <property type="entry name" value="Chorismate lyase-like"/>
    <property type="match status" value="1"/>
</dbReference>
<dbReference type="InterPro" id="IPR011663">
    <property type="entry name" value="UTRA"/>
</dbReference>
<name>A0A6B3RTB0_9RHOB</name>
<evidence type="ECO:0000256" key="3">
    <source>
        <dbReference type="ARBA" id="ARBA00023163"/>
    </source>
</evidence>
<evidence type="ECO:0000259" key="4">
    <source>
        <dbReference type="PROSITE" id="PS50949"/>
    </source>
</evidence>
<dbReference type="InterPro" id="IPR036390">
    <property type="entry name" value="WH_DNA-bd_sf"/>
</dbReference>
<dbReference type="SMART" id="SM00866">
    <property type="entry name" value="UTRA"/>
    <property type="match status" value="1"/>
</dbReference>
<sequence length="242" mass="26671">MHDHAPDTRPATLHARIRAEVEARILSGELKPGDRLPTETEMMARYSCSRMTVNKAMASLAATGLIIRNRRAGTSVARPKMHAGVLTIPDIRANIEARGARYGYQAVLDELRPPCCVHLGSEGHHLGQSRFVRSIHHADDSPVLIEDRHIFLDAVPGAAEADFRTEPPGPWLLGHVPWTEAEHRIAAIAADPLTARCLEISIGMPCLLVERRTWRGDETLTIAKQVFRGDSFDLTARFGPSS</sequence>
<keyword evidence="1" id="KW-0805">Transcription regulation</keyword>
<dbReference type="GO" id="GO:0003700">
    <property type="term" value="F:DNA-binding transcription factor activity"/>
    <property type="evidence" value="ECO:0007669"/>
    <property type="project" value="InterPro"/>
</dbReference>
<keyword evidence="3" id="KW-0804">Transcription</keyword>
<dbReference type="Pfam" id="PF00392">
    <property type="entry name" value="GntR"/>
    <property type="match status" value="1"/>
</dbReference>
<dbReference type="InterPro" id="IPR000524">
    <property type="entry name" value="Tscrpt_reg_HTH_GntR"/>
</dbReference>
<dbReference type="EMBL" id="JAAIKE010000013">
    <property type="protein sequence ID" value="NEX48593.1"/>
    <property type="molecule type" value="Genomic_DNA"/>
</dbReference>
<dbReference type="SUPFAM" id="SSF46785">
    <property type="entry name" value="Winged helix' DNA-binding domain"/>
    <property type="match status" value="1"/>
</dbReference>
<dbReference type="InterPro" id="IPR036388">
    <property type="entry name" value="WH-like_DNA-bd_sf"/>
</dbReference>
<gene>
    <name evidence="5" type="ORF">G3572_20555</name>
</gene>
<comment type="caution">
    <text evidence="5">The sequence shown here is derived from an EMBL/GenBank/DDBJ whole genome shotgun (WGS) entry which is preliminary data.</text>
</comment>